<dbReference type="PANTHER" id="PTHR42208">
    <property type="entry name" value="HEAVY METAL TRANSPORTER-RELATED"/>
    <property type="match status" value="1"/>
</dbReference>
<keyword evidence="1" id="KW-0472">Membrane</keyword>
<dbReference type="RefSeq" id="WP_169419331.1">
    <property type="nucleotide sequence ID" value="NZ_JABBFX010000001.1"/>
</dbReference>
<dbReference type="AlphaFoldDB" id="A0A848H2Q0"/>
<keyword evidence="1" id="KW-1133">Transmembrane helix</keyword>
<organism evidence="3 4">
    <name type="scientific">Ramlibacter agri</name>
    <dbReference type="NCBI Taxonomy" id="2728837"/>
    <lineage>
        <taxon>Bacteria</taxon>
        <taxon>Pseudomonadati</taxon>
        <taxon>Pseudomonadota</taxon>
        <taxon>Betaproteobacteria</taxon>
        <taxon>Burkholderiales</taxon>
        <taxon>Comamonadaceae</taxon>
        <taxon>Ramlibacter</taxon>
    </lineage>
</organism>
<protein>
    <submittedName>
        <fullName evidence="3">Sulfite exporter TauE/SafE family protein</fullName>
    </submittedName>
</protein>
<feature type="transmembrane region" description="Helical" evidence="1">
    <location>
        <begin position="44"/>
        <end position="69"/>
    </location>
</feature>
<name>A0A848H2Q0_9BURK</name>
<feature type="domain" description="Urease accessory protein UreH-like transmembrane" evidence="2">
    <location>
        <begin position="8"/>
        <end position="208"/>
    </location>
</feature>
<evidence type="ECO:0000256" key="1">
    <source>
        <dbReference type="SAM" id="Phobius"/>
    </source>
</evidence>
<comment type="caution">
    <text evidence="3">The sequence shown here is derived from an EMBL/GenBank/DDBJ whole genome shotgun (WGS) entry which is preliminary data.</text>
</comment>
<accession>A0A848H2Q0</accession>
<dbReference type="Pfam" id="PF13386">
    <property type="entry name" value="DsbD_2"/>
    <property type="match status" value="1"/>
</dbReference>
<evidence type="ECO:0000313" key="4">
    <source>
        <dbReference type="Proteomes" id="UP000541185"/>
    </source>
</evidence>
<reference evidence="3 4" key="1">
    <citation type="submission" date="2020-04" db="EMBL/GenBank/DDBJ databases">
        <title>Ramlibacter sp. G-1-2-2 isolated from soil.</title>
        <authorList>
            <person name="Dahal R.H."/>
        </authorList>
    </citation>
    <scope>NUCLEOTIDE SEQUENCE [LARGE SCALE GENOMIC DNA]</scope>
    <source>
        <strain evidence="3 4">G-1-2-2</strain>
    </source>
</reference>
<dbReference type="PANTHER" id="PTHR42208:SF1">
    <property type="entry name" value="HEAVY METAL TRANSPORTER"/>
    <property type="match status" value="1"/>
</dbReference>
<dbReference type="Proteomes" id="UP000541185">
    <property type="component" value="Unassembled WGS sequence"/>
</dbReference>
<proteinExistence type="predicted"/>
<dbReference type="EMBL" id="JABBFX010000001">
    <property type="protein sequence ID" value="NML45246.1"/>
    <property type="molecule type" value="Genomic_DNA"/>
</dbReference>
<evidence type="ECO:0000259" key="2">
    <source>
        <dbReference type="Pfam" id="PF13386"/>
    </source>
</evidence>
<dbReference type="InterPro" id="IPR039447">
    <property type="entry name" value="UreH-like_TM_dom"/>
</dbReference>
<evidence type="ECO:0000313" key="3">
    <source>
        <dbReference type="EMBL" id="NML45246.1"/>
    </source>
</evidence>
<feature type="transmembrane region" description="Helical" evidence="1">
    <location>
        <begin position="81"/>
        <end position="98"/>
    </location>
</feature>
<keyword evidence="1" id="KW-0812">Transmembrane</keyword>
<gene>
    <name evidence="3" type="ORF">HHL11_15940</name>
</gene>
<sequence length="226" mass="23380">MTLTLATTAFLMGLAGGPHCLAMCGAACGGVIRGVGAKPARGMWTFLAGRLLGYTLGGAICGLAVQSLAWLTTHTAALRPAWTLFHLAVLAWGLILLAKARQPAWVEATGRSVWARVRPLAQRRGGLLATGALWVFMPCGLLYSALLVSSLSGGAVGGAVSMALFAVGSGISLGLAPSLLRRLQQLGNNLRNDWGTRIAGGLLALAAAWALWVDVAHRVAEWCGLA</sequence>
<keyword evidence="4" id="KW-1185">Reference proteome</keyword>
<feature type="transmembrane region" description="Helical" evidence="1">
    <location>
        <begin position="126"/>
        <end position="148"/>
    </location>
</feature>
<feature type="transmembrane region" description="Helical" evidence="1">
    <location>
        <begin position="194"/>
        <end position="212"/>
    </location>
</feature>
<feature type="transmembrane region" description="Helical" evidence="1">
    <location>
        <begin position="6"/>
        <end position="32"/>
    </location>
</feature>
<feature type="transmembrane region" description="Helical" evidence="1">
    <location>
        <begin position="154"/>
        <end position="173"/>
    </location>
</feature>